<comment type="caution">
    <text evidence="2">The sequence shown here is derived from an EMBL/GenBank/DDBJ whole genome shotgun (WGS) entry which is preliminary data.</text>
</comment>
<evidence type="ECO:0000256" key="1">
    <source>
        <dbReference type="SAM" id="MobiDB-lite"/>
    </source>
</evidence>
<proteinExistence type="predicted"/>
<evidence type="ECO:0000313" key="2">
    <source>
        <dbReference type="EMBL" id="PYE86056.1"/>
    </source>
</evidence>
<name>A0A318T028_9RHOB</name>
<gene>
    <name evidence="2" type="ORF">DFP88_101731</name>
</gene>
<accession>A0A318T028</accession>
<evidence type="ECO:0008006" key="4">
    <source>
        <dbReference type="Google" id="ProtNLM"/>
    </source>
</evidence>
<protein>
    <recommendedName>
        <fullName evidence="4">Lipoprotein</fullName>
    </recommendedName>
</protein>
<dbReference type="Proteomes" id="UP000248311">
    <property type="component" value="Unassembled WGS sequence"/>
</dbReference>
<feature type="region of interest" description="Disordered" evidence="1">
    <location>
        <begin position="34"/>
        <end position="55"/>
    </location>
</feature>
<dbReference type="OrthoDB" id="7773807at2"/>
<evidence type="ECO:0000313" key="3">
    <source>
        <dbReference type="Proteomes" id="UP000248311"/>
    </source>
</evidence>
<reference evidence="2 3" key="1">
    <citation type="submission" date="2018-06" db="EMBL/GenBank/DDBJ databases">
        <title>Genomic Encyclopedia of Type Strains, Phase III (KMG-III): the genomes of soil and plant-associated and newly described type strains.</title>
        <authorList>
            <person name="Whitman W."/>
        </authorList>
    </citation>
    <scope>NUCLEOTIDE SEQUENCE [LARGE SCALE GENOMIC DNA]</scope>
    <source>
        <strain evidence="2 3">CECT 9025</strain>
    </source>
</reference>
<organism evidence="2 3">
    <name type="scientific">Pseudoroseicyclus aestuarii</name>
    <dbReference type="NCBI Taxonomy" id="1795041"/>
    <lineage>
        <taxon>Bacteria</taxon>
        <taxon>Pseudomonadati</taxon>
        <taxon>Pseudomonadota</taxon>
        <taxon>Alphaproteobacteria</taxon>
        <taxon>Rhodobacterales</taxon>
        <taxon>Paracoccaceae</taxon>
        <taxon>Pseudoroseicyclus</taxon>
    </lineage>
</organism>
<dbReference type="PROSITE" id="PS51257">
    <property type="entry name" value="PROKAR_LIPOPROTEIN"/>
    <property type="match status" value="1"/>
</dbReference>
<dbReference type="EMBL" id="QJTE01000001">
    <property type="protein sequence ID" value="PYE86056.1"/>
    <property type="molecule type" value="Genomic_DNA"/>
</dbReference>
<keyword evidence="3" id="KW-1185">Reference proteome</keyword>
<dbReference type="AlphaFoldDB" id="A0A318T028"/>
<dbReference type="RefSeq" id="WP_110813052.1">
    <property type="nucleotide sequence ID" value="NZ_QJTE01000001.1"/>
</dbReference>
<sequence length="156" mass="16208">MPRVALPLILVLTLGGCDRLSALNPLNLLDRAPPAPVAGGPREPLVPQAGAQAADPRQPIAQLTALRLEPSATGAILHATGVAASQGWYDAELKPVLTQGGARVYRFVAAAPTASTPVGSPETRRIETALTLNGRELAGLRQITVEGLNQSLSITR</sequence>